<proteinExistence type="predicted"/>
<protein>
    <submittedName>
        <fullName evidence="1">Uncharacterized protein</fullName>
    </submittedName>
</protein>
<evidence type="ECO:0000313" key="2">
    <source>
        <dbReference type="Proteomes" id="UP000019149"/>
    </source>
</evidence>
<accession>W6UG90</accession>
<name>W6UG90_ECHGR</name>
<dbReference type="Proteomes" id="UP000019149">
    <property type="component" value="Unassembled WGS sequence"/>
</dbReference>
<evidence type="ECO:0000313" key="1">
    <source>
        <dbReference type="EMBL" id="EUB57162.1"/>
    </source>
</evidence>
<reference evidence="1 2" key="1">
    <citation type="journal article" date="2013" name="Nat. Genet.">
        <title>The genome of the hydatid tapeworm Echinococcus granulosus.</title>
        <authorList>
            <person name="Zheng H."/>
            <person name="Zhang W."/>
            <person name="Zhang L."/>
            <person name="Zhang Z."/>
            <person name="Li J."/>
            <person name="Lu G."/>
            <person name="Zhu Y."/>
            <person name="Wang Y."/>
            <person name="Huang Y."/>
            <person name="Liu J."/>
            <person name="Kang H."/>
            <person name="Chen J."/>
            <person name="Wang L."/>
            <person name="Chen A."/>
            <person name="Yu S."/>
            <person name="Gao Z."/>
            <person name="Jin L."/>
            <person name="Gu W."/>
            <person name="Wang Z."/>
            <person name="Zhao L."/>
            <person name="Shi B."/>
            <person name="Wen H."/>
            <person name="Lin R."/>
            <person name="Jones M.K."/>
            <person name="Brejova B."/>
            <person name="Vinar T."/>
            <person name="Zhao G."/>
            <person name="McManus D.P."/>
            <person name="Chen Z."/>
            <person name="Zhou Y."/>
            <person name="Wang S."/>
        </authorList>
    </citation>
    <scope>NUCLEOTIDE SEQUENCE [LARGE SCALE GENOMIC DNA]</scope>
</reference>
<gene>
    <name evidence="1" type="ORF">EGR_07979</name>
</gene>
<dbReference type="AlphaFoldDB" id="W6UG90"/>
<comment type="caution">
    <text evidence="1">The sequence shown here is derived from an EMBL/GenBank/DDBJ whole genome shotgun (WGS) entry which is preliminary data.</text>
</comment>
<dbReference type="GeneID" id="36343694"/>
<keyword evidence="2" id="KW-1185">Reference proteome</keyword>
<organism evidence="1 2">
    <name type="scientific">Echinococcus granulosus</name>
    <name type="common">Hydatid tapeworm</name>
    <dbReference type="NCBI Taxonomy" id="6210"/>
    <lineage>
        <taxon>Eukaryota</taxon>
        <taxon>Metazoa</taxon>
        <taxon>Spiralia</taxon>
        <taxon>Lophotrochozoa</taxon>
        <taxon>Platyhelminthes</taxon>
        <taxon>Cestoda</taxon>
        <taxon>Eucestoda</taxon>
        <taxon>Cyclophyllidea</taxon>
        <taxon>Taeniidae</taxon>
        <taxon>Echinococcus</taxon>
        <taxon>Echinococcus granulosus group</taxon>
    </lineage>
</organism>
<sequence length="235" mass="26422">MSKRPNGLFGEKCDRIKLKSSLNESSHQKEIEAKAKAINTEPIKIREDLRLHELDSSGSHPDAIPPLLEEKERLVEMMVGDEIIKPPKLPRAAQFALLAHMKNTKIPRNDLILRILSDSGYLKFHTTTPFTYLDAISLNIKFGRTVPHFCTTEAAKGEKRNGGSSCRYSANVSTGCCEENLCEGKDKGQAMVWIEHQRIEKINKIENGRTHTKPLNPAVYAGLQSDLQSSCERRK</sequence>
<dbReference type="CTD" id="36343694"/>
<dbReference type="KEGG" id="egl:EGR_07979"/>
<dbReference type="RefSeq" id="XP_024348358.1">
    <property type="nucleotide sequence ID" value="XM_024497228.1"/>
</dbReference>
<dbReference type="EMBL" id="APAU02000092">
    <property type="protein sequence ID" value="EUB57162.1"/>
    <property type="molecule type" value="Genomic_DNA"/>
</dbReference>